<feature type="transmembrane region" description="Helical" evidence="5">
    <location>
        <begin position="426"/>
        <end position="449"/>
    </location>
</feature>
<dbReference type="Proteomes" id="UP000308730">
    <property type="component" value="Unassembled WGS sequence"/>
</dbReference>
<dbReference type="GO" id="GO:0005886">
    <property type="term" value="C:plasma membrane"/>
    <property type="evidence" value="ECO:0007669"/>
    <property type="project" value="TreeGrafter"/>
</dbReference>
<keyword evidence="4 5" id="KW-0472">Membrane</keyword>
<gene>
    <name evidence="7" type="ORF">EUX98_g5171</name>
</gene>
<keyword evidence="2 5" id="KW-0812">Transmembrane</keyword>
<evidence type="ECO:0000313" key="7">
    <source>
        <dbReference type="EMBL" id="THH29013.1"/>
    </source>
</evidence>
<feature type="transmembrane region" description="Helical" evidence="5">
    <location>
        <begin position="106"/>
        <end position="125"/>
    </location>
</feature>
<dbReference type="AlphaFoldDB" id="A0A4V3XIF6"/>
<feature type="transmembrane region" description="Helical" evidence="5">
    <location>
        <begin position="330"/>
        <end position="351"/>
    </location>
</feature>
<dbReference type="Pfam" id="PF07690">
    <property type="entry name" value="MFS_1"/>
    <property type="match status" value="1"/>
</dbReference>
<keyword evidence="8" id="KW-1185">Reference proteome</keyword>
<feature type="transmembrane region" description="Helical" evidence="5">
    <location>
        <begin position="249"/>
        <end position="273"/>
    </location>
</feature>
<dbReference type="SUPFAM" id="SSF103473">
    <property type="entry name" value="MFS general substrate transporter"/>
    <property type="match status" value="1"/>
</dbReference>
<feature type="transmembrane region" description="Helical" evidence="5">
    <location>
        <begin position="74"/>
        <end position="94"/>
    </location>
</feature>
<comment type="caution">
    <text evidence="7">The sequence shown here is derived from an EMBL/GenBank/DDBJ whole genome shotgun (WGS) entry which is preliminary data.</text>
</comment>
<feature type="transmembrane region" description="Helical" evidence="5">
    <location>
        <begin position="164"/>
        <end position="186"/>
    </location>
</feature>
<dbReference type="GO" id="GO:0022857">
    <property type="term" value="F:transmembrane transporter activity"/>
    <property type="evidence" value="ECO:0007669"/>
    <property type="project" value="InterPro"/>
</dbReference>
<dbReference type="Gene3D" id="1.20.1250.20">
    <property type="entry name" value="MFS general substrate transporter like domains"/>
    <property type="match status" value="1"/>
</dbReference>
<feature type="transmembrane region" description="Helical" evidence="5">
    <location>
        <begin position="402"/>
        <end position="420"/>
    </location>
</feature>
<accession>A0A4V3XIF6</accession>
<protein>
    <recommendedName>
        <fullName evidence="6">Major facilitator superfamily (MFS) profile domain-containing protein</fullName>
    </recommendedName>
</protein>
<evidence type="ECO:0000256" key="4">
    <source>
        <dbReference type="ARBA" id="ARBA00023136"/>
    </source>
</evidence>
<keyword evidence="3 5" id="KW-1133">Transmembrane helix</keyword>
<dbReference type="InterPro" id="IPR020846">
    <property type="entry name" value="MFS_dom"/>
</dbReference>
<dbReference type="EMBL" id="SGPM01000144">
    <property type="protein sequence ID" value="THH29013.1"/>
    <property type="molecule type" value="Genomic_DNA"/>
</dbReference>
<sequence>MASEETPLLQDTTPLLASEEAQDNHASVYERFTPVQKRAIVSHATFSGLTTLFVSGSFIPSIPQIALELGSTGAIISLAVSLSVFATCFGGLFWASYSAYYGRKPVYLLSSLVLCAGSIGVAAAQSVPQLMAFRLFQALGSASGLANSMGVISDIYSLEVRGTATGIFYAGVLIGPAIAPVIGGLISEAWSWRTMQAAIFFSSVIFFMVTLLLLPETIHPGKSGAEKAQTKGFVFLNPLKSLTLIRSPLILLITVAGTMNLISDFFLVTPVAFTVAKKYNISNQAVIGALLIPDGLGSMVGAPITGYLSDRIVARRRKARGGVWVPEDRLRGLHFSSFFLIPASLLIAGWATTYVDGPFGLSINLFCLFINGFGVDSVFTTISAYGVDILHDRSAEVTAGMMAYRGTVVSLALTGLLPSIETIGLLPTYAITAGFSWVGATIVLCVIWYGDRLRAYVDIGFSTVENN</sequence>
<dbReference type="InterPro" id="IPR036259">
    <property type="entry name" value="MFS_trans_sf"/>
</dbReference>
<dbReference type="OrthoDB" id="3066029at2759"/>
<comment type="subcellular location">
    <subcellularLocation>
        <location evidence="1">Membrane</location>
        <topology evidence="1">Multi-pass membrane protein</topology>
    </subcellularLocation>
</comment>
<dbReference type="PANTHER" id="PTHR23502:SF64">
    <property type="entry name" value="TRANSPORTER, PUTATIVE (AFU_ORTHOLOGUE AFUA_3G11760)-RELATED"/>
    <property type="match status" value="1"/>
</dbReference>
<organism evidence="7 8">
    <name type="scientific">Antrodiella citrinella</name>
    <dbReference type="NCBI Taxonomy" id="2447956"/>
    <lineage>
        <taxon>Eukaryota</taxon>
        <taxon>Fungi</taxon>
        <taxon>Dikarya</taxon>
        <taxon>Basidiomycota</taxon>
        <taxon>Agaricomycotina</taxon>
        <taxon>Agaricomycetes</taxon>
        <taxon>Polyporales</taxon>
        <taxon>Steccherinaceae</taxon>
        <taxon>Antrodiella</taxon>
    </lineage>
</organism>
<evidence type="ECO:0000259" key="6">
    <source>
        <dbReference type="PROSITE" id="PS50850"/>
    </source>
</evidence>
<evidence type="ECO:0000256" key="2">
    <source>
        <dbReference type="ARBA" id="ARBA00022692"/>
    </source>
</evidence>
<proteinExistence type="predicted"/>
<feature type="domain" description="Major facilitator superfamily (MFS) profile" evidence="6">
    <location>
        <begin position="40"/>
        <end position="451"/>
    </location>
</feature>
<name>A0A4V3XIF6_9APHY</name>
<feature type="transmembrane region" description="Helical" evidence="5">
    <location>
        <begin position="131"/>
        <end position="152"/>
    </location>
</feature>
<evidence type="ECO:0000256" key="1">
    <source>
        <dbReference type="ARBA" id="ARBA00004141"/>
    </source>
</evidence>
<evidence type="ECO:0000256" key="5">
    <source>
        <dbReference type="SAM" id="Phobius"/>
    </source>
</evidence>
<feature type="transmembrane region" description="Helical" evidence="5">
    <location>
        <begin position="40"/>
        <end position="62"/>
    </location>
</feature>
<feature type="transmembrane region" description="Helical" evidence="5">
    <location>
        <begin position="285"/>
        <end position="309"/>
    </location>
</feature>
<evidence type="ECO:0000256" key="3">
    <source>
        <dbReference type="ARBA" id="ARBA00022989"/>
    </source>
</evidence>
<dbReference type="PANTHER" id="PTHR23502">
    <property type="entry name" value="MAJOR FACILITATOR SUPERFAMILY"/>
    <property type="match status" value="1"/>
</dbReference>
<dbReference type="PROSITE" id="PS50850">
    <property type="entry name" value="MFS"/>
    <property type="match status" value="1"/>
</dbReference>
<evidence type="ECO:0000313" key="8">
    <source>
        <dbReference type="Proteomes" id="UP000308730"/>
    </source>
</evidence>
<feature type="transmembrane region" description="Helical" evidence="5">
    <location>
        <begin position="192"/>
        <end position="214"/>
    </location>
</feature>
<feature type="transmembrane region" description="Helical" evidence="5">
    <location>
        <begin position="363"/>
        <end position="390"/>
    </location>
</feature>
<dbReference type="InterPro" id="IPR011701">
    <property type="entry name" value="MFS"/>
</dbReference>
<reference evidence="7 8" key="1">
    <citation type="submission" date="2019-02" db="EMBL/GenBank/DDBJ databases">
        <title>Genome sequencing of the rare red list fungi Antrodiella citrinella (Flaviporus citrinellus).</title>
        <authorList>
            <person name="Buettner E."/>
            <person name="Kellner H."/>
        </authorList>
    </citation>
    <scope>NUCLEOTIDE SEQUENCE [LARGE SCALE GENOMIC DNA]</scope>
    <source>
        <strain evidence="7 8">DSM 108506</strain>
    </source>
</reference>